<organism evidence="6">
    <name type="scientific">Dulem virus 200</name>
    <dbReference type="NCBI Taxonomy" id="3145677"/>
    <lineage>
        <taxon>Viruses</taxon>
        <taxon>Monodnaviria</taxon>
        <taxon>Sangervirae</taxon>
        <taxon>Phixviricota</taxon>
        <taxon>Malgrandaviricetes</taxon>
        <taxon>Petitvirales</taxon>
        <taxon>Microviridae</taxon>
        <taxon>Microvirus</taxon>
    </lineage>
</organism>
<evidence type="ECO:0000313" key="6">
    <source>
        <dbReference type="EMBL" id="XCD08159.1"/>
    </source>
</evidence>
<sequence>MYHKVIPVALVSDDFPLEFDDELEYESLGSRIRTAADCGVDLAVSSPLIYDDDEDGDMVDPMADPRADFFDQAEGLDAIRAQELAERQRREQIEAEAKLAAGQGVPIESSETATE</sequence>
<evidence type="ECO:0000313" key="5">
    <source>
        <dbReference type="EMBL" id="XCD07769.1"/>
    </source>
</evidence>
<evidence type="ECO:0000313" key="4">
    <source>
        <dbReference type="EMBL" id="XCD07340.1"/>
    </source>
</evidence>
<evidence type="ECO:0000256" key="1">
    <source>
        <dbReference type="SAM" id="MobiDB-lite"/>
    </source>
</evidence>
<proteinExistence type="predicted"/>
<evidence type="ECO:0000313" key="3">
    <source>
        <dbReference type="EMBL" id="XCD07290.1"/>
    </source>
</evidence>
<dbReference type="EMBL" id="PP511864">
    <property type="protein sequence ID" value="XCD08159.1"/>
    <property type="molecule type" value="Genomic_DNA"/>
</dbReference>
<reference evidence="6" key="1">
    <citation type="submission" date="2024-03" db="EMBL/GenBank/DDBJ databases">
        <title>Diverse circular DNA viruses in blood, oral, and fecal samples of captive lemurs.</title>
        <authorList>
            <person name="Paietta E.N."/>
            <person name="Kraberger S."/>
            <person name="Lund M.C."/>
            <person name="Custer J.M."/>
            <person name="Vargas K.M."/>
            <person name="Ehmke E.E."/>
            <person name="Yoder A.D."/>
            <person name="Varsani A."/>
        </authorList>
    </citation>
    <scope>NUCLEOTIDE SEQUENCE</scope>
    <source>
        <strain evidence="2">Duke_22FF_2443</strain>
        <strain evidence="3">Duke_27FF_1725</strain>
        <strain evidence="4">Duke_27FS_16</strain>
        <strain evidence="5">Duke_28FS_67</strain>
        <strain evidence="6">Duke_29_38</strain>
        <strain evidence="7">Duke_30FF_1510</strain>
    </source>
</reference>
<protein>
    <submittedName>
        <fullName evidence="6">Uncharacterized protein</fullName>
    </submittedName>
</protein>
<dbReference type="EMBL" id="PP511785">
    <property type="protein sequence ID" value="XCD07340.1"/>
    <property type="molecule type" value="Genomic_DNA"/>
</dbReference>
<dbReference type="EMBL" id="PP511778">
    <property type="protein sequence ID" value="XCD07290.1"/>
    <property type="molecule type" value="Genomic_DNA"/>
</dbReference>
<accession>A0AAU8B7F0</accession>
<dbReference type="EMBL" id="PP511879">
    <property type="protein sequence ID" value="XCD08484.1"/>
    <property type="molecule type" value="Genomic_DNA"/>
</dbReference>
<evidence type="ECO:0000313" key="7">
    <source>
        <dbReference type="EMBL" id="XCD08484.1"/>
    </source>
</evidence>
<dbReference type="EMBL" id="PP511809">
    <property type="protein sequence ID" value="XCD07769.1"/>
    <property type="molecule type" value="Genomic_DNA"/>
</dbReference>
<evidence type="ECO:0000313" key="2">
    <source>
        <dbReference type="EMBL" id="XCD04329.1"/>
    </source>
</evidence>
<dbReference type="EMBL" id="PP511445">
    <property type="protein sequence ID" value="XCD04329.1"/>
    <property type="molecule type" value="Genomic_DNA"/>
</dbReference>
<name>A0AAU8B7F0_9VIRU</name>
<feature type="region of interest" description="Disordered" evidence="1">
    <location>
        <begin position="95"/>
        <end position="115"/>
    </location>
</feature>